<evidence type="ECO:0000256" key="3">
    <source>
        <dbReference type="SAM" id="SignalP"/>
    </source>
</evidence>
<accession>A0A7Y9ZGZ2</accession>
<evidence type="ECO:0000256" key="2">
    <source>
        <dbReference type="SAM" id="Phobius"/>
    </source>
</evidence>
<dbReference type="EMBL" id="JACBZM010000001">
    <property type="protein sequence ID" value="NYI44660.1"/>
    <property type="molecule type" value="Genomic_DNA"/>
</dbReference>
<dbReference type="AlphaFoldDB" id="A0A7Y9ZGZ2"/>
<protein>
    <submittedName>
        <fullName evidence="4">Uncharacterized protein</fullName>
    </submittedName>
</protein>
<name>A0A7Y9ZGZ2_9ACTN</name>
<evidence type="ECO:0000313" key="4">
    <source>
        <dbReference type="EMBL" id="NYI44660.1"/>
    </source>
</evidence>
<keyword evidence="2" id="KW-0472">Membrane</keyword>
<evidence type="ECO:0000256" key="1">
    <source>
        <dbReference type="SAM" id="MobiDB-lite"/>
    </source>
</evidence>
<reference evidence="4 5" key="1">
    <citation type="submission" date="2020-07" db="EMBL/GenBank/DDBJ databases">
        <title>Sequencing the genomes of 1000 actinobacteria strains.</title>
        <authorList>
            <person name="Klenk H.-P."/>
        </authorList>
    </citation>
    <scope>NUCLEOTIDE SEQUENCE [LARGE SCALE GENOMIC DNA]</scope>
    <source>
        <strain evidence="4 5">DSM 15131</strain>
    </source>
</reference>
<dbReference type="Proteomes" id="UP000562045">
    <property type="component" value="Unassembled WGS sequence"/>
</dbReference>
<feature type="chain" id="PRO_5030713443" evidence="3">
    <location>
        <begin position="29"/>
        <end position="454"/>
    </location>
</feature>
<gene>
    <name evidence="4" type="ORF">BJ993_001740</name>
</gene>
<dbReference type="RefSeq" id="WP_179648454.1">
    <property type="nucleotide sequence ID" value="NZ_JACBZM010000001.1"/>
</dbReference>
<proteinExistence type="predicted"/>
<comment type="caution">
    <text evidence="4">The sequence shown here is derived from an EMBL/GenBank/DDBJ whole genome shotgun (WGS) entry which is preliminary data.</text>
</comment>
<feature type="signal peptide" evidence="3">
    <location>
        <begin position="1"/>
        <end position="28"/>
    </location>
</feature>
<keyword evidence="2" id="KW-0812">Transmembrane</keyword>
<feature type="region of interest" description="Disordered" evidence="1">
    <location>
        <begin position="41"/>
        <end position="61"/>
    </location>
</feature>
<sequence length="454" mass="47213">MRRPVPAARHLLAGACCLAWLTVTTGYAAAAGAAPDRVDVGGEALEGGTGSTNPAEPTTLGPGLWSDTLGGSEAQNVHHFTYDRRIRDSTVHIGVIGSPPSADSDALKVDVGYVDEDGNLTSCASDDDSITYGIPQSVLGTAVSIGQTAADSTDRPPCLTAATLEIEVSRGSSSVTQEMPVAIKVVEEAGVSDPLSLPETPEAVSFDVPDAGDAEDLAGATSFDEAPELDSSADGVTVSTTLPQGSEQLWRVGVDWGQQVVARVTADQADEADFEGRYSGVPVRVRLVDPRREVYALTDEAASDQSADGSYQVDEPVDIVAGSNPLQYRNRYDDELPVVPGDYWIAVSVGPVDPTADLDPLDVPVELTVAVTGEPSGKPSYPGVVTSPDEGAQIEGYSPDEPFLVAEDTFSAVASGNPVSGDGWFSTRRWAGLGLAAVSVLCLGAGLVRLRARR</sequence>
<keyword evidence="3" id="KW-0732">Signal</keyword>
<keyword evidence="2" id="KW-1133">Transmembrane helix</keyword>
<evidence type="ECO:0000313" key="5">
    <source>
        <dbReference type="Proteomes" id="UP000562045"/>
    </source>
</evidence>
<organism evidence="4 5">
    <name type="scientific">Nocardioides aromaticivorans</name>
    <dbReference type="NCBI Taxonomy" id="200618"/>
    <lineage>
        <taxon>Bacteria</taxon>
        <taxon>Bacillati</taxon>
        <taxon>Actinomycetota</taxon>
        <taxon>Actinomycetes</taxon>
        <taxon>Propionibacteriales</taxon>
        <taxon>Nocardioidaceae</taxon>
        <taxon>Nocardioides</taxon>
    </lineage>
</organism>
<feature type="transmembrane region" description="Helical" evidence="2">
    <location>
        <begin position="430"/>
        <end position="450"/>
    </location>
</feature>